<accession>A0ABI7WEA9</accession>
<evidence type="ECO:0000259" key="12">
    <source>
        <dbReference type="PROSITE" id="PS50268"/>
    </source>
</evidence>
<keyword evidence="14" id="KW-1185">Reference proteome</keyword>
<feature type="domain" description="Cadherin" evidence="12">
    <location>
        <begin position="510"/>
        <end position="616"/>
    </location>
</feature>
<dbReference type="PROSITE" id="PS50268">
    <property type="entry name" value="CADHERIN_2"/>
    <property type="match status" value="11"/>
</dbReference>
<feature type="domain" description="Cadherin" evidence="12">
    <location>
        <begin position="148"/>
        <end position="265"/>
    </location>
</feature>
<proteinExistence type="predicted"/>
<evidence type="ECO:0000256" key="5">
    <source>
        <dbReference type="ARBA" id="ARBA00022889"/>
    </source>
</evidence>
<dbReference type="Pfam" id="PF18432">
    <property type="entry name" value="ECD"/>
    <property type="match status" value="1"/>
</dbReference>
<evidence type="ECO:0000256" key="2">
    <source>
        <dbReference type="ARBA" id="ARBA00022692"/>
    </source>
</evidence>
<dbReference type="Gene3D" id="2.60.40.60">
    <property type="entry name" value="Cadherins"/>
    <property type="match status" value="10"/>
</dbReference>
<gene>
    <name evidence="13" type="primary">PCDH15</name>
</gene>
<keyword evidence="6 10" id="KW-1133">Transmembrane helix</keyword>
<feature type="compositionally biased region" description="Basic and acidic residues" evidence="9">
    <location>
        <begin position="1609"/>
        <end position="1633"/>
    </location>
</feature>
<feature type="domain" description="Cadherin" evidence="12">
    <location>
        <begin position="1145"/>
        <end position="1259"/>
    </location>
</feature>
<keyword evidence="11" id="KW-0732">Signal</keyword>
<dbReference type="SMART" id="SM00112">
    <property type="entry name" value="CA"/>
    <property type="match status" value="11"/>
</dbReference>
<evidence type="ECO:0000256" key="4">
    <source>
        <dbReference type="ARBA" id="ARBA00022837"/>
    </source>
</evidence>
<keyword evidence="4 8" id="KW-0106">Calcium</keyword>
<keyword evidence="2 10" id="KW-0812">Transmembrane</keyword>
<dbReference type="InterPro" id="IPR050971">
    <property type="entry name" value="Cadherin-domain_protein"/>
</dbReference>
<keyword evidence="7 10" id="KW-0472">Membrane</keyword>
<sequence length="1653" mass="183041">MLQRFYLWKCLASGIILGALSAVCFGQYDDDCKLARGGPPATIVAIDEESRNGTILVDNMLIKGTAGGPDPTIELSLKDNVDYWVLLDPVKQMLFLNSTGRVLDRDPPMNIHSIVVQVQCVNKKVGTVIYHEVRIVVRDRNDNSPTFKHDSYYATVNELTPVGTTIFTGFSGDNGATDIDDGPNGQIEYVIQYNPEDPTSNDTFEIPLMLTGNVVLRKRLNYEDKTRYFVIIQANDRAQNLNERRTTTTTLTVDILDGDDLGPMFLPCVLVPNTRDCRPLTYQAAIPELRTPEELNPIVVTPPIQAVDQDRNIQPPADRPGILYSILVGTPEDYPRFFHMHPRTAELSLLEPVNRDFHQKFDLVIKAEQDNGHPLPAFASLHIEILDENNQSPYFTMPSYQGYILESAPVGATISDSLNLTTPLRIVALDKDIEDTKDPELHLFLNDYTSVFTVTQTGITRYLTLLQPVDREEQQTYTFSITAFDGVQESEPVIVNIRVMDANDNTPTFPEISYDVYVYTDMSPGDSVIQLTAVDADEGSNGEITYEILVGAQGDFTINRTTGLITIAQGVALTVGRTYALTVQAADNAPPAERRHSICTVYIEVLPPNNQSPPRFPQLMYSLEISEAMRIGAVLLNLQATDREGDPITYAIENGDPQRVFNLSETTGILTLGKALDRESTDRYILIVTASDGRPDGTSTATVNVLVTDVNDNAPVFDPYLPRNLSVVEEEANAFVGQVRATDPDAGINGQVHYSLGNFNNLFRITSNGSIYTAVKLNREVRDYYELVVVATDGAVHPRHSTLTLAIKVLDIDDNSPVFTNSTYTVIVEENLPAGTTFLQLEAKDVDLGANVSYRIRSPEVKHFFALHPFTGELSLLRSLDYESFPDQEASITFLVEAFDIYGTMPPGIATVTVIVKDMNDYPPVFSKRIYKGMVAPDAVKGTPITTVYAEDADPPGLPASRVRYRVDDVQFPYPASIFDVEEDSGRVITRVNLNEEPTTIFKLVVVAFDDGEPVMSSSATVKILVLHPGEIPRFTQEEYRPPPVSELAARGTTVGVISAAAVNQSIVYSIVSGNEEGLFGIHNITGVIYVNAPLDYETRTSYVLRVQADSLEVVLANLRVPSKSNTAKVYIEIQDENDHPPVFQKKFYIGGVSEDARMFTSVLRVKATDKDTGNYSAMAYRLIIPPIKEGKEGFVVETYTGLIKTAMLFHNMRRSYFKFQVIATDNYGQGLSGKADVLVSVVNQLDMQVIVSNVPPTLVEKKIEDLTEFLDGKLLDINKDFQPYYGEGGRILEIRTPEAVTSIKKRGESLGYTEGALLALAFIIILCCIPAILVVLVSYRQRQAECTKTARIQSALPAAKPAAPAPAPVAAPPPPPPPPGAHLYEELGDSTMRGYASEQQQLLRPSLLKPEELSMESGIDPGQEFGQDYYSYEHGYEMPQYGSRRRLLPPAGPEEYGEVVGEAEEEYEEEEWARRRMIKLVVDREYEASSTGEDSAPECQRNRVHPRGPHSNINGNIYIAQNGSVLRTRRACLADTLKATSPVRLGRHFKKLDKLAVTQEENVPLNTLSKGPFSTEKMNTRPTLVTFAPCPVGTDSSAGRPLGPRLKSTVEQEADSKNVRDPLEVHSDHTHSDDEELWMGPWNSLHIPMTKL</sequence>
<dbReference type="Gene3D" id="2.60.40.3430">
    <property type="match status" value="1"/>
</dbReference>
<evidence type="ECO:0000256" key="6">
    <source>
        <dbReference type="ARBA" id="ARBA00022989"/>
    </source>
</evidence>
<keyword evidence="3" id="KW-0677">Repeat</keyword>
<reference evidence="13 14" key="1">
    <citation type="submission" date="2021-02" db="EMBL/GenBank/DDBJ databases">
        <title>Safari Cat Assemblies.</title>
        <authorList>
            <person name="Bredemeyer K.R."/>
            <person name="Murphy W.J."/>
        </authorList>
    </citation>
    <scope>NUCLEOTIDE SEQUENCE [LARGE SCALE GENOMIC DNA]</scope>
</reference>
<protein>
    <recommendedName>
        <fullName evidence="12">Cadherin domain-containing protein</fullName>
    </recommendedName>
</protein>
<feature type="domain" description="Cadherin" evidence="12">
    <location>
        <begin position="617"/>
        <end position="717"/>
    </location>
</feature>
<dbReference type="Pfam" id="PF23206">
    <property type="entry name" value="PCDH15_12th"/>
    <property type="match status" value="1"/>
</dbReference>
<feature type="domain" description="Cadherin" evidence="12">
    <location>
        <begin position="927"/>
        <end position="1035"/>
    </location>
</feature>
<evidence type="ECO:0000313" key="14">
    <source>
        <dbReference type="Proteomes" id="UP000823872"/>
    </source>
</evidence>
<evidence type="ECO:0000256" key="7">
    <source>
        <dbReference type="ARBA" id="ARBA00023136"/>
    </source>
</evidence>
<evidence type="ECO:0000256" key="8">
    <source>
        <dbReference type="PROSITE-ProRule" id="PRU00043"/>
    </source>
</evidence>
<dbReference type="InterPro" id="IPR015919">
    <property type="entry name" value="Cadherin-like_sf"/>
</dbReference>
<dbReference type="PANTHER" id="PTHR24025">
    <property type="entry name" value="DESMOGLEIN FAMILY MEMBER"/>
    <property type="match status" value="1"/>
</dbReference>
<evidence type="ECO:0000256" key="1">
    <source>
        <dbReference type="ARBA" id="ARBA00004370"/>
    </source>
</evidence>
<feature type="compositionally biased region" description="Pro residues" evidence="9">
    <location>
        <begin position="1364"/>
        <end position="1381"/>
    </location>
</feature>
<comment type="subcellular location">
    <subcellularLocation>
        <location evidence="1">Membrane</location>
    </subcellularLocation>
</comment>
<reference evidence="13" key="2">
    <citation type="submission" date="2025-08" db="UniProtKB">
        <authorList>
            <consortium name="Ensembl"/>
        </authorList>
    </citation>
    <scope>IDENTIFICATION</scope>
    <source>
        <strain evidence="13">breed Abyssinian</strain>
    </source>
</reference>
<feature type="region of interest" description="Disordered" evidence="9">
    <location>
        <begin position="1489"/>
        <end position="1511"/>
    </location>
</feature>
<dbReference type="PANTHER" id="PTHR24025:SF31">
    <property type="entry name" value="NEURAL-CADHERIN"/>
    <property type="match status" value="1"/>
</dbReference>
<keyword evidence="5" id="KW-0130">Cell adhesion</keyword>
<dbReference type="InterPro" id="IPR041149">
    <property type="entry name" value="EC_dom"/>
</dbReference>
<feature type="domain" description="Cadherin" evidence="12">
    <location>
        <begin position="1037"/>
        <end position="1144"/>
    </location>
</feature>
<feature type="region of interest" description="Disordered" evidence="9">
    <location>
        <begin position="1363"/>
        <end position="1386"/>
    </location>
</feature>
<dbReference type="Proteomes" id="UP000823872">
    <property type="component" value="Chromosome D2"/>
</dbReference>
<dbReference type="PRINTS" id="PR00205">
    <property type="entry name" value="CADHERIN"/>
</dbReference>
<feature type="region of interest" description="Disordered" evidence="9">
    <location>
        <begin position="1591"/>
        <end position="1635"/>
    </location>
</feature>
<feature type="domain" description="Cadherin" evidence="12">
    <location>
        <begin position="103"/>
        <end position="147"/>
    </location>
</feature>
<feature type="transmembrane region" description="Helical" evidence="10">
    <location>
        <begin position="1317"/>
        <end position="1340"/>
    </location>
</feature>
<feature type="chain" id="PRO_5047396963" description="Cadherin domain-containing protein" evidence="11">
    <location>
        <begin position="27"/>
        <end position="1653"/>
    </location>
</feature>
<name>A0ABI7WEA9_FELCA</name>
<evidence type="ECO:0000256" key="10">
    <source>
        <dbReference type="SAM" id="Phobius"/>
    </source>
</evidence>
<dbReference type="InterPro" id="IPR020894">
    <property type="entry name" value="Cadherin_CS"/>
</dbReference>
<dbReference type="InterPro" id="IPR030718">
    <property type="entry name" value="EC_dom_sf"/>
</dbReference>
<dbReference type="Pfam" id="PF00028">
    <property type="entry name" value="Cadherin"/>
    <property type="match status" value="8"/>
</dbReference>
<organism evidence="13 14">
    <name type="scientific">Felis catus</name>
    <name type="common">Cat</name>
    <name type="synonym">Felis silvestris catus</name>
    <dbReference type="NCBI Taxonomy" id="9685"/>
    <lineage>
        <taxon>Eukaryota</taxon>
        <taxon>Metazoa</taxon>
        <taxon>Chordata</taxon>
        <taxon>Craniata</taxon>
        <taxon>Vertebrata</taxon>
        <taxon>Euteleostomi</taxon>
        <taxon>Mammalia</taxon>
        <taxon>Eutheria</taxon>
        <taxon>Laurasiatheria</taxon>
        <taxon>Carnivora</taxon>
        <taxon>Feliformia</taxon>
        <taxon>Felidae</taxon>
        <taxon>Felinae</taxon>
        <taxon>Felis</taxon>
    </lineage>
</organism>
<feature type="domain" description="Cadherin" evidence="12">
    <location>
        <begin position="820"/>
        <end position="926"/>
    </location>
</feature>
<evidence type="ECO:0000256" key="3">
    <source>
        <dbReference type="ARBA" id="ARBA00022737"/>
    </source>
</evidence>
<dbReference type="Ensembl" id="ENSFCTT00005012046.1">
    <property type="protein sequence ID" value="ENSFCTP00005007701.1"/>
    <property type="gene ID" value="ENSFCTG00005004440.1"/>
</dbReference>
<dbReference type="InterPro" id="IPR002126">
    <property type="entry name" value="Cadherin-like_dom"/>
</dbReference>
<feature type="domain" description="Cadherin" evidence="12">
    <location>
        <begin position="719"/>
        <end position="819"/>
    </location>
</feature>
<dbReference type="CDD" id="cd11304">
    <property type="entry name" value="Cadherin_repeat"/>
    <property type="match status" value="9"/>
</dbReference>
<dbReference type="GeneTree" id="ENSGT00940000156675"/>
<evidence type="ECO:0000313" key="13">
    <source>
        <dbReference type="Ensembl" id="ENSFCTP00005007701.1"/>
    </source>
</evidence>
<dbReference type="InterPro" id="IPR056989">
    <property type="entry name" value="PCDH15_12th_dom"/>
</dbReference>
<feature type="domain" description="Cadherin" evidence="12">
    <location>
        <begin position="278"/>
        <end position="395"/>
    </location>
</feature>
<evidence type="ECO:0000256" key="9">
    <source>
        <dbReference type="SAM" id="MobiDB-lite"/>
    </source>
</evidence>
<evidence type="ECO:0000256" key="11">
    <source>
        <dbReference type="SAM" id="SignalP"/>
    </source>
</evidence>
<dbReference type="SUPFAM" id="SSF49313">
    <property type="entry name" value="Cadherin-like"/>
    <property type="match status" value="10"/>
</dbReference>
<feature type="signal peptide" evidence="11">
    <location>
        <begin position="1"/>
        <end position="26"/>
    </location>
</feature>
<feature type="domain" description="Cadherin" evidence="12">
    <location>
        <begin position="396"/>
        <end position="509"/>
    </location>
</feature>
<reference evidence="13" key="3">
    <citation type="submission" date="2025-09" db="UniProtKB">
        <authorList>
            <consortium name="Ensembl"/>
        </authorList>
    </citation>
    <scope>IDENTIFICATION</scope>
    <source>
        <strain evidence="13">breed Abyssinian</strain>
    </source>
</reference>
<dbReference type="PROSITE" id="PS00232">
    <property type="entry name" value="CADHERIN_1"/>
    <property type="match status" value="4"/>
</dbReference>